<feature type="transmembrane region" description="Helical" evidence="8">
    <location>
        <begin position="1584"/>
        <end position="1603"/>
    </location>
</feature>
<dbReference type="PANTHER" id="PTHR48022:SF14">
    <property type="entry name" value="MAJOR FACILITATOR SUPERFAMILY (MFS) PROFILE DOMAIN-CONTAINING PROTEIN-RELATED"/>
    <property type="match status" value="1"/>
</dbReference>
<comment type="similarity">
    <text evidence="2">Belongs to the major facilitator superfamily. Sugar transporter (TC 2.A.1.1) family.</text>
</comment>
<dbReference type="Gene3D" id="3.50.50.60">
    <property type="entry name" value="FAD/NAD(P)-binding domain"/>
    <property type="match status" value="1"/>
</dbReference>
<evidence type="ECO:0000256" key="8">
    <source>
        <dbReference type="SAM" id="Phobius"/>
    </source>
</evidence>
<dbReference type="FunFam" id="1.20.1250.20:FF:000134">
    <property type="entry name" value="MFS sugar transporter protein"/>
    <property type="match status" value="1"/>
</dbReference>
<dbReference type="PROSITE" id="PS50850">
    <property type="entry name" value="MFS"/>
    <property type="match status" value="1"/>
</dbReference>
<dbReference type="Gene3D" id="1.20.1250.20">
    <property type="entry name" value="MFS general substrate transporter like domains"/>
    <property type="match status" value="1"/>
</dbReference>
<gene>
    <name evidence="10" type="ORF">PCL_02743</name>
</gene>
<dbReference type="InterPro" id="IPR005829">
    <property type="entry name" value="Sugar_transporter_CS"/>
</dbReference>
<evidence type="ECO:0000256" key="4">
    <source>
        <dbReference type="ARBA" id="ARBA00022692"/>
    </source>
</evidence>
<feature type="region of interest" description="Disordered" evidence="7">
    <location>
        <begin position="824"/>
        <end position="850"/>
    </location>
</feature>
<dbReference type="NCBIfam" id="TIGR00879">
    <property type="entry name" value="SP"/>
    <property type="match status" value="1"/>
</dbReference>
<evidence type="ECO:0000256" key="7">
    <source>
        <dbReference type="SAM" id="MobiDB-lite"/>
    </source>
</evidence>
<evidence type="ECO:0000313" key="10">
    <source>
        <dbReference type="EMBL" id="PWI67822.1"/>
    </source>
</evidence>
<feature type="transmembrane region" description="Helical" evidence="8">
    <location>
        <begin position="1244"/>
        <end position="1264"/>
    </location>
</feature>
<dbReference type="InterPro" id="IPR050360">
    <property type="entry name" value="MFS_Sugar_Transporters"/>
</dbReference>
<feature type="transmembrane region" description="Helical" evidence="8">
    <location>
        <begin position="1520"/>
        <end position="1539"/>
    </location>
</feature>
<keyword evidence="6 8" id="KW-0472">Membrane</keyword>
<keyword evidence="4 8" id="KW-0812">Transmembrane</keyword>
<dbReference type="SUPFAM" id="SSF103473">
    <property type="entry name" value="MFS general substrate transporter"/>
    <property type="match status" value="1"/>
</dbReference>
<dbReference type="Proteomes" id="UP000245956">
    <property type="component" value="Unassembled WGS sequence"/>
</dbReference>
<evidence type="ECO:0000256" key="1">
    <source>
        <dbReference type="ARBA" id="ARBA00004141"/>
    </source>
</evidence>
<accession>A0A2U3E013</accession>
<evidence type="ECO:0000259" key="9">
    <source>
        <dbReference type="PROSITE" id="PS50850"/>
    </source>
</evidence>
<dbReference type="Pfam" id="PF00083">
    <property type="entry name" value="Sugar_tr"/>
    <property type="match status" value="2"/>
</dbReference>
<organism evidence="10 11">
    <name type="scientific">Purpureocillium lilacinum</name>
    <name type="common">Paecilomyces lilacinus</name>
    <dbReference type="NCBI Taxonomy" id="33203"/>
    <lineage>
        <taxon>Eukaryota</taxon>
        <taxon>Fungi</taxon>
        <taxon>Dikarya</taxon>
        <taxon>Ascomycota</taxon>
        <taxon>Pezizomycotina</taxon>
        <taxon>Sordariomycetes</taxon>
        <taxon>Hypocreomycetidae</taxon>
        <taxon>Hypocreales</taxon>
        <taxon>Ophiocordycipitaceae</taxon>
        <taxon>Purpureocillium</taxon>
    </lineage>
</organism>
<evidence type="ECO:0000313" key="11">
    <source>
        <dbReference type="Proteomes" id="UP000245956"/>
    </source>
</evidence>
<reference evidence="10 11" key="1">
    <citation type="journal article" date="2016" name="Front. Microbiol.">
        <title>Genome and transcriptome sequences reveal the specific parasitism of the nematophagous Purpureocillium lilacinum 36-1.</title>
        <authorList>
            <person name="Xie J."/>
            <person name="Li S."/>
            <person name="Mo C."/>
            <person name="Xiao X."/>
            <person name="Peng D."/>
            <person name="Wang G."/>
            <person name="Xiao Y."/>
        </authorList>
    </citation>
    <scope>NUCLEOTIDE SEQUENCE [LARGE SCALE GENOMIC DNA]</scope>
    <source>
        <strain evidence="10 11">36-1</strain>
    </source>
</reference>
<evidence type="ECO:0000256" key="2">
    <source>
        <dbReference type="ARBA" id="ARBA00010992"/>
    </source>
</evidence>
<feature type="transmembrane region" description="Helical" evidence="8">
    <location>
        <begin position="1338"/>
        <end position="1359"/>
    </location>
</feature>
<dbReference type="SUPFAM" id="SSF51905">
    <property type="entry name" value="FAD/NAD(P)-binding domain"/>
    <property type="match status" value="1"/>
</dbReference>
<keyword evidence="5 8" id="KW-1133">Transmembrane helix</keyword>
<feature type="transmembrane region" description="Helical" evidence="8">
    <location>
        <begin position="1303"/>
        <end position="1326"/>
    </location>
</feature>
<dbReference type="InterPro" id="IPR036188">
    <property type="entry name" value="FAD/NAD-bd_sf"/>
</dbReference>
<dbReference type="InterPro" id="IPR020846">
    <property type="entry name" value="MFS_dom"/>
</dbReference>
<feature type="domain" description="Major facilitator superfamily (MFS) profile" evidence="9">
    <location>
        <begin position="1175"/>
        <end position="1637"/>
    </location>
</feature>
<feature type="transmembrane region" description="Helical" evidence="8">
    <location>
        <begin position="1214"/>
        <end position="1232"/>
    </location>
</feature>
<dbReference type="PROSITE" id="PS00216">
    <property type="entry name" value="SUGAR_TRANSPORT_1"/>
    <property type="match status" value="1"/>
</dbReference>
<name>A0A2U3E013_PURLI</name>
<comment type="subcellular location">
    <subcellularLocation>
        <location evidence="1">Membrane</location>
        <topology evidence="1">Multi-pass membrane protein</topology>
    </subcellularLocation>
</comment>
<keyword evidence="3" id="KW-0813">Transport</keyword>
<sequence>MAPARISRDPVLHREDAAQSRSFQDRAVKCDFCVCGGGLAGTIAAIAAARNGISVVLIQDRPVLGGNASSEVRLWILGATSHMFNNNRYAREGALVDEILLENLHRNPEGNPLILDTILLEKVHDEPNIQLFLNTGLVGCNKDGGRISSITAFSSQSSLMISITAQQYADCTGDGALGFLAGAPFRIGAESRDEFGEGFAPSSEYGHLLGHSIYFYTKDAGKPVKFVAPSYALKDVENTIPRFRSFSTKEMGCNLWWIEYGGRLDTIHDTEEIKWELWRVVYGVWDYFKNSGRFPEAANLTLEWVGTIPGKRESRRFVGPTMMVQQDIVEQRFHSDAVSFGGWSLDLHPADGVFSEVDGCTQWHSKGVYQIPFSSMLCAEVPNLMYGGRTISATHVAFASTRVMATCGANANALGMAASMCKKLSVDPARLLEKHTMKMFQTELMRFGQYIPGYKLKDPEDLIRQAIFLEPSSTFELDRLPADGPPKVLVRSLAQMIPLEAGPIPKFHITAQAVADTTLTVQLRVSKKQYNYTPEEILETLSFELRPGSNPLEVAFTVPNPQAQYVFLCIMQNDSVAISTTLKRVSGLMTVEHECTQSPPKDIGVDEFERWTPVRRPMGHNIALSADPPIRAWAVANIRNGVPRPTKRTNCWVPNSGRGERRLIKFTWDAPVTLGRVVVHFDTDYDHAAESVLRGHPERVMPFCVKEWRILDVSVEGSETELFHEDNNHQSRRVAIMTAPTRVTSIAVEVLALNRDSNVEGGIFEKPSKNWTSPSKCDVALGSPSNTYPVPTLCMSFSAAMDALHEDIFGHDFFDAELADEPLDSSPTLAPCDEEPPETPEPVNEPSASSLYIQPSTLPDCNGHTRSVSSRCHIRIININIKIYPEKHSLPELLPEYAPLPYTIYSDLPKPPYFVQVASSLGGSRSKPPTLHYLAYFGTSRMVFVSSYQRGTAHALGFYTISHHRSTGDILGHWMWEIIRMIWRDGIPTTATTATTATSRDSTGGGHIRAAHEPLGFDLESGVVDEQGGEQREINRCSDEVQLERGGRLGRMIPRLGKPKSPDLSAALARDGTAVRGTRLMLETSDFVVGASACPDLHVLAPVRSRNASLDHLTPQVDNDTNGMMVPPKRRHIYRTQTAEARISGALNFISDSIRLRITMAEQTSGALTWYASLAAACFSMGSIFWGYDIGILSTVFVAPGFKDALHHPSSSETGLITAIFAVGGWLSYAALAGPVNDRLGRRWAGVAGVAVLSLGAALQAGAVHLAMMIVGRFIAGVGTSVVSTAVPLYLSEISPARHRGAILALNQTGIAFGIAIAFWTGYGYSFWNTKRGVELEWRLSIVMQFIPALVFCVGAPFLHESPRWLLEHDLEEAAVKSLSALRGRDNVEEVQSELEEIRSSILWNRENSITNAKVFVTNKALWARLWRAWALQFLQQMSGAGGIRYYLPTNFRAAGASESISLLASGIDGTFTAFCVILAFFLVDRIGRRHSLGIGAIIMAFSLMINGALQTIYPDGSNTAASYTCIFFIFFFSLGYSIGFGPTAWTYAAEVYSNAPTTQAHASIRISTLTERQIFPVHVRAKGLGIAASGGSLGSIIVTQVWPVAVANIGPKTFFVFMAFNLFSIVLVYTMYPETKGLTLEEIDSHFGNSNLHAESGTAPKARLDEKHEVENVEIEASHRA</sequence>
<dbReference type="EMBL" id="LCWV01000017">
    <property type="protein sequence ID" value="PWI67822.1"/>
    <property type="molecule type" value="Genomic_DNA"/>
</dbReference>
<dbReference type="GO" id="GO:0016020">
    <property type="term" value="C:membrane"/>
    <property type="evidence" value="ECO:0007669"/>
    <property type="project" value="UniProtKB-SubCell"/>
</dbReference>
<dbReference type="InterPro" id="IPR036259">
    <property type="entry name" value="MFS_trans_sf"/>
</dbReference>
<dbReference type="PRINTS" id="PR00171">
    <property type="entry name" value="SUGRTRNSPORT"/>
</dbReference>
<feature type="transmembrane region" description="Helical" evidence="8">
    <location>
        <begin position="1270"/>
        <end position="1291"/>
    </location>
</feature>
<dbReference type="Pfam" id="PF12831">
    <property type="entry name" value="FAD_oxidored"/>
    <property type="match status" value="1"/>
</dbReference>
<evidence type="ECO:0000256" key="3">
    <source>
        <dbReference type="ARBA" id="ARBA00022448"/>
    </source>
</evidence>
<dbReference type="PANTHER" id="PTHR48022">
    <property type="entry name" value="PLASTIDIC GLUCOSE TRANSPORTER 4"/>
    <property type="match status" value="1"/>
</dbReference>
<dbReference type="InterPro" id="IPR003663">
    <property type="entry name" value="Sugar/inositol_transpt"/>
</dbReference>
<dbReference type="GO" id="GO:0005351">
    <property type="term" value="F:carbohydrate:proton symporter activity"/>
    <property type="evidence" value="ECO:0007669"/>
    <property type="project" value="TreeGrafter"/>
</dbReference>
<evidence type="ECO:0000256" key="6">
    <source>
        <dbReference type="ARBA" id="ARBA00023136"/>
    </source>
</evidence>
<feature type="transmembrane region" description="Helical" evidence="8">
    <location>
        <begin position="1460"/>
        <end position="1484"/>
    </location>
</feature>
<feature type="transmembrane region" description="Helical" evidence="8">
    <location>
        <begin position="1615"/>
        <end position="1633"/>
    </location>
</feature>
<dbReference type="InterPro" id="IPR005828">
    <property type="entry name" value="MFS_sugar_transport-like"/>
</dbReference>
<proteinExistence type="inferred from homology"/>
<feature type="transmembrane region" description="Helical" evidence="8">
    <location>
        <begin position="1493"/>
        <end position="1514"/>
    </location>
</feature>
<comment type="caution">
    <text evidence="10">The sequence shown here is derived from an EMBL/GenBank/DDBJ whole genome shotgun (WGS) entry which is preliminary data.</text>
</comment>
<protein>
    <recommendedName>
        <fullName evidence="9">Major facilitator superfamily (MFS) profile domain-containing protein</fullName>
    </recommendedName>
</protein>
<evidence type="ECO:0000256" key="5">
    <source>
        <dbReference type="ARBA" id="ARBA00022989"/>
    </source>
</evidence>